<proteinExistence type="predicted"/>
<accession>A0A2V1EBL6</accession>
<evidence type="ECO:0000313" key="3">
    <source>
        <dbReference type="Proteomes" id="UP000244855"/>
    </source>
</evidence>
<protein>
    <submittedName>
        <fullName evidence="2">Uncharacterized protein</fullName>
    </submittedName>
</protein>
<name>A0A2V1EBL6_9PLEO</name>
<evidence type="ECO:0000313" key="2">
    <source>
        <dbReference type="EMBL" id="PVI07439.1"/>
    </source>
</evidence>
<evidence type="ECO:0000256" key="1">
    <source>
        <dbReference type="SAM" id="Phobius"/>
    </source>
</evidence>
<organism evidence="2 3">
    <name type="scientific">Periconia macrospinosa</name>
    <dbReference type="NCBI Taxonomy" id="97972"/>
    <lineage>
        <taxon>Eukaryota</taxon>
        <taxon>Fungi</taxon>
        <taxon>Dikarya</taxon>
        <taxon>Ascomycota</taxon>
        <taxon>Pezizomycotina</taxon>
        <taxon>Dothideomycetes</taxon>
        <taxon>Pleosporomycetidae</taxon>
        <taxon>Pleosporales</taxon>
        <taxon>Massarineae</taxon>
        <taxon>Periconiaceae</taxon>
        <taxon>Periconia</taxon>
    </lineage>
</organism>
<sequence>MKKKLVLYFLTYVFFKLFISIYAYSSRSGKEKTKSGIQAFILLLCWQRHSTCERKLLLYASRGVVHTWAPSLFGALTGGSEVQWGGVAFEAMPDESGVISYTWSSKVAEGLHLPQGVLFLTELGAKHSRQYNDGVGKAGLD</sequence>
<keyword evidence="1" id="KW-1133">Transmembrane helix</keyword>
<feature type="transmembrane region" description="Helical" evidence="1">
    <location>
        <begin position="6"/>
        <end position="24"/>
    </location>
</feature>
<keyword evidence="3" id="KW-1185">Reference proteome</keyword>
<dbReference type="AlphaFoldDB" id="A0A2V1EBL6"/>
<dbReference type="Proteomes" id="UP000244855">
    <property type="component" value="Unassembled WGS sequence"/>
</dbReference>
<keyword evidence="1" id="KW-0812">Transmembrane</keyword>
<dbReference type="EMBL" id="KZ805304">
    <property type="protein sequence ID" value="PVI07439.1"/>
    <property type="molecule type" value="Genomic_DNA"/>
</dbReference>
<keyword evidence="1" id="KW-0472">Membrane</keyword>
<reference evidence="2 3" key="1">
    <citation type="journal article" date="2018" name="Sci. Rep.">
        <title>Comparative genomics provides insights into the lifestyle and reveals functional heterogeneity of dark septate endophytic fungi.</title>
        <authorList>
            <person name="Knapp D.G."/>
            <person name="Nemeth J.B."/>
            <person name="Barry K."/>
            <person name="Hainaut M."/>
            <person name="Henrissat B."/>
            <person name="Johnson J."/>
            <person name="Kuo A."/>
            <person name="Lim J.H.P."/>
            <person name="Lipzen A."/>
            <person name="Nolan M."/>
            <person name="Ohm R.A."/>
            <person name="Tamas L."/>
            <person name="Grigoriev I.V."/>
            <person name="Spatafora J.W."/>
            <person name="Nagy L.G."/>
            <person name="Kovacs G.M."/>
        </authorList>
    </citation>
    <scope>NUCLEOTIDE SEQUENCE [LARGE SCALE GENOMIC DNA]</scope>
    <source>
        <strain evidence="2 3">DSE2036</strain>
    </source>
</reference>
<gene>
    <name evidence="2" type="ORF">DM02DRAFT_326825</name>
</gene>